<proteinExistence type="predicted"/>
<reference evidence="1 2" key="1">
    <citation type="journal article" date="2012" name="Gene">
        <title>Sequence of Leptospira santarosai serovar Shermani genome and prediction of virulence-associated genes.</title>
        <authorList>
            <person name="Chou L.F."/>
            <person name="Chen Y.T."/>
            <person name="Lu C.W."/>
            <person name="Ko Y.C."/>
            <person name="Tang C.Y."/>
            <person name="Pan M.J."/>
            <person name="Tian Y.C."/>
            <person name="Chiu C.H."/>
            <person name="Hung C.C."/>
            <person name="Yang C.W."/>
        </authorList>
    </citation>
    <scope>NUCLEOTIDE SEQUENCE [LARGE SCALE GENOMIC DNA]</scope>
    <source>
        <strain evidence="1">LT 821</strain>
    </source>
</reference>
<dbReference type="KEGG" id="lst:LSS_23370"/>
<evidence type="ECO:0000313" key="1">
    <source>
        <dbReference type="EMBL" id="AIT11136.1"/>
    </source>
</evidence>
<dbReference type="STRING" id="758847.LSS_23370"/>
<sequence length="38" mass="4416">MFLLFMSNVSFVATGMKCSKKVNEEITNKIKKTMKFIQ</sequence>
<dbReference type="EMBL" id="CP006695">
    <property type="protein sequence ID" value="AIT11136.1"/>
    <property type="molecule type" value="Genomic_DNA"/>
</dbReference>
<reference evidence="1 2" key="2">
    <citation type="journal article" date="2014" name="Emerg. Microbes Infect.">
        <title>Potential impact on kidney infection: a whole-genome analysis of Leptospira santarosai serovar Shermani.</title>
        <authorList>
            <person name="Chou L.F."/>
            <person name="Chen T.W."/>
            <person name="Ko Y.C."/>
            <person name="Pan M.J."/>
            <person name="Tian Y.C."/>
            <person name="Chiu C.H."/>
            <person name="Tang P."/>
            <person name="Hung C.C."/>
            <person name="Yang C.W."/>
        </authorList>
    </citation>
    <scope>NUCLEOTIDE SEQUENCE</scope>
    <source>
        <strain evidence="1 2">LT 821</strain>
    </source>
</reference>
<organism evidence="1 2">
    <name type="scientific">Leptospira santarosai serovar Shermani str. LT 821</name>
    <dbReference type="NCBI Taxonomy" id="758847"/>
    <lineage>
        <taxon>Bacteria</taxon>
        <taxon>Pseudomonadati</taxon>
        <taxon>Spirochaetota</taxon>
        <taxon>Spirochaetia</taxon>
        <taxon>Leptospirales</taxon>
        <taxon>Leptospiraceae</taxon>
        <taxon>Leptospira</taxon>
    </lineage>
</organism>
<dbReference type="AlphaFoldDB" id="A0A097ET40"/>
<accession>A0A097ET40</accession>
<evidence type="ECO:0000313" key="2">
    <source>
        <dbReference type="Proteomes" id="UP000035800"/>
    </source>
</evidence>
<gene>
    <name evidence="1" type="ORF">LSS_23370</name>
</gene>
<protein>
    <submittedName>
        <fullName evidence="1">Uncharacterized protein</fullName>
    </submittedName>
</protein>
<name>A0A097ET40_9LEPT</name>
<dbReference type="Proteomes" id="UP000035800">
    <property type="component" value="Chromosome II"/>
</dbReference>